<dbReference type="MGI" id="MGI:1196295">
    <property type="gene designation" value="Ptpn20"/>
</dbReference>
<dbReference type="VEuPathDB" id="HostDB:ENSMUSG00000021940"/>
<dbReference type="Proteomes" id="UP000000589">
    <property type="component" value="Chromosome 14"/>
</dbReference>
<evidence type="ECO:0000313" key="3">
    <source>
        <dbReference type="MGI" id="MGI:1196295"/>
    </source>
</evidence>
<reference evidence="2" key="3">
    <citation type="submission" date="2025-08" db="UniProtKB">
        <authorList>
            <consortium name="Ensembl"/>
        </authorList>
    </citation>
    <scope>IDENTIFICATION</scope>
    <source>
        <strain evidence="2">C57BL/6J</strain>
    </source>
</reference>
<dbReference type="OMA" id="TQMRKQR"/>
<organism evidence="2 4">
    <name type="scientific">Mus musculus</name>
    <name type="common">Mouse</name>
    <dbReference type="NCBI Taxonomy" id="10090"/>
    <lineage>
        <taxon>Eukaryota</taxon>
        <taxon>Metazoa</taxon>
        <taxon>Chordata</taxon>
        <taxon>Craniata</taxon>
        <taxon>Vertebrata</taxon>
        <taxon>Euteleostomi</taxon>
        <taxon>Mammalia</taxon>
        <taxon>Eutheria</taxon>
        <taxon>Euarchontoglires</taxon>
        <taxon>Glires</taxon>
        <taxon>Rodentia</taxon>
        <taxon>Myomorpha</taxon>
        <taxon>Muroidea</taxon>
        <taxon>Muridae</taxon>
        <taxon>Murinae</taxon>
        <taxon>Mus</taxon>
        <taxon>Mus</taxon>
    </lineage>
</organism>
<dbReference type="AGR" id="MGI:1196295"/>
<feature type="compositionally biased region" description="Basic residues" evidence="1">
    <location>
        <begin position="1"/>
        <end position="10"/>
    </location>
</feature>
<sequence>MSSPRKVRGKTGRDNDEEEGNSGNLNLRNSLPSSSQKMTPTKP</sequence>
<reference evidence="2 4" key="2">
    <citation type="journal article" date="2011" name="PLoS Biol.">
        <title>Modernizing reference genome assemblies.</title>
        <authorList>
            <person name="Church D.M."/>
            <person name="Schneider V.A."/>
            <person name="Graves T."/>
            <person name="Auger K."/>
            <person name="Cunningham F."/>
            <person name="Bouk N."/>
            <person name="Chen H.C."/>
            <person name="Agarwala R."/>
            <person name="McLaren W.M."/>
            <person name="Ritchie G.R."/>
            <person name="Albracht D."/>
            <person name="Kremitzki M."/>
            <person name="Rock S."/>
            <person name="Kotkiewicz H."/>
            <person name="Kremitzki C."/>
            <person name="Wollam A."/>
            <person name="Trani L."/>
            <person name="Fulton L."/>
            <person name="Fulton R."/>
            <person name="Matthews L."/>
            <person name="Whitehead S."/>
            <person name="Chow W."/>
            <person name="Torrance J."/>
            <person name="Dunn M."/>
            <person name="Harden G."/>
            <person name="Threadgold G."/>
            <person name="Wood J."/>
            <person name="Collins J."/>
            <person name="Heath P."/>
            <person name="Griffiths G."/>
            <person name="Pelan S."/>
            <person name="Grafham D."/>
            <person name="Eichler E.E."/>
            <person name="Weinstock G."/>
            <person name="Mardis E.R."/>
            <person name="Wilson R.K."/>
            <person name="Howe K."/>
            <person name="Flicek P."/>
            <person name="Hubbard T."/>
        </authorList>
    </citation>
    <scope>NUCLEOTIDE SEQUENCE [LARGE SCALE GENOMIC DNA]</scope>
    <source>
        <strain evidence="2 4">C57BL/6J</strain>
    </source>
</reference>
<dbReference type="Ensembl" id="ENSMUST00000227887.2">
    <property type="protein sequence ID" value="ENSMUSP00000154272.2"/>
    <property type="gene ID" value="ENSMUSG00000021940.11"/>
</dbReference>
<reference evidence="2" key="4">
    <citation type="submission" date="2025-09" db="UniProtKB">
        <authorList>
            <consortium name="Ensembl"/>
        </authorList>
    </citation>
    <scope>IDENTIFICATION</scope>
    <source>
        <strain evidence="2">C57BL/6J</strain>
    </source>
</reference>
<dbReference type="AlphaFoldDB" id="A0A2I3BQP0"/>
<evidence type="ECO:0000313" key="4">
    <source>
        <dbReference type="Proteomes" id="UP000000589"/>
    </source>
</evidence>
<dbReference type="GeneTree" id="ENSGT00940000160066"/>
<accession>A0A2I3BQP0</accession>
<dbReference type="ExpressionAtlas" id="A0A2I3BQP0">
    <property type="expression patterns" value="baseline and differential"/>
</dbReference>
<evidence type="ECO:0000313" key="2">
    <source>
        <dbReference type="Ensembl" id="ENSMUSP00000154272.2"/>
    </source>
</evidence>
<keyword evidence="4" id="KW-1185">Reference proteome</keyword>
<name>A0A2I3BQP0_MOUSE</name>
<evidence type="ECO:0000256" key="1">
    <source>
        <dbReference type="SAM" id="MobiDB-lite"/>
    </source>
</evidence>
<dbReference type="Bgee" id="ENSMUSG00000021940">
    <property type="expression patterns" value="Expressed in spermatocyte and 30 other cell types or tissues"/>
</dbReference>
<reference evidence="2 4" key="1">
    <citation type="journal article" date="2009" name="PLoS Biol.">
        <title>Lineage-specific biology revealed by a finished genome assembly of the mouse.</title>
        <authorList>
            <consortium name="Mouse Genome Sequencing Consortium"/>
            <person name="Church D.M."/>
            <person name="Goodstadt L."/>
            <person name="Hillier L.W."/>
            <person name="Zody M.C."/>
            <person name="Goldstein S."/>
            <person name="She X."/>
            <person name="Bult C.J."/>
            <person name="Agarwala R."/>
            <person name="Cherry J.L."/>
            <person name="DiCuccio M."/>
            <person name="Hlavina W."/>
            <person name="Kapustin Y."/>
            <person name="Meric P."/>
            <person name="Maglott D."/>
            <person name="Birtle Z."/>
            <person name="Marques A.C."/>
            <person name="Graves T."/>
            <person name="Zhou S."/>
            <person name="Teague B."/>
            <person name="Potamousis K."/>
            <person name="Churas C."/>
            <person name="Place M."/>
            <person name="Herschleb J."/>
            <person name="Runnheim R."/>
            <person name="Forrest D."/>
            <person name="Amos-Landgraf J."/>
            <person name="Schwartz D.C."/>
            <person name="Cheng Z."/>
            <person name="Lindblad-Toh K."/>
            <person name="Eichler E.E."/>
            <person name="Ponting C.P."/>
        </authorList>
    </citation>
    <scope>NUCLEOTIDE SEQUENCE [LARGE SCALE GENOMIC DNA]</scope>
    <source>
        <strain evidence="2 4">C57BL/6J</strain>
    </source>
</reference>
<protein>
    <submittedName>
        <fullName evidence="2">Protein tyrosine phosphatase, non-receptor type 20</fullName>
    </submittedName>
</protein>
<feature type="compositionally biased region" description="Low complexity" evidence="1">
    <location>
        <begin position="21"/>
        <end position="35"/>
    </location>
</feature>
<feature type="region of interest" description="Disordered" evidence="1">
    <location>
        <begin position="1"/>
        <end position="43"/>
    </location>
</feature>
<gene>
    <name evidence="2 3" type="primary">Ptpn20</name>
</gene>
<dbReference type="Antibodypedia" id="66300">
    <property type="antibodies" value="85 antibodies from 17 providers"/>
</dbReference>
<proteinExistence type="predicted"/>